<name>A0ABR1AIQ7_POLSC</name>
<dbReference type="EMBL" id="JAWJWF010000048">
    <property type="protein sequence ID" value="KAK6620238.1"/>
    <property type="molecule type" value="Genomic_DNA"/>
</dbReference>
<protein>
    <submittedName>
        <fullName evidence="1">Uncharacterized protein</fullName>
    </submittedName>
</protein>
<gene>
    <name evidence="1" type="ORF">RUM44_006639</name>
</gene>
<evidence type="ECO:0000313" key="2">
    <source>
        <dbReference type="Proteomes" id="UP001359485"/>
    </source>
</evidence>
<organism evidence="1 2">
    <name type="scientific">Polyplax serrata</name>
    <name type="common">Common mouse louse</name>
    <dbReference type="NCBI Taxonomy" id="468196"/>
    <lineage>
        <taxon>Eukaryota</taxon>
        <taxon>Metazoa</taxon>
        <taxon>Ecdysozoa</taxon>
        <taxon>Arthropoda</taxon>
        <taxon>Hexapoda</taxon>
        <taxon>Insecta</taxon>
        <taxon>Pterygota</taxon>
        <taxon>Neoptera</taxon>
        <taxon>Paraneoptera</taxon>
        <taxon>Psocodea</taxon>
        <taxon>Troctomorpha</taxon>
        <taxon>Phthiraptera</taxon>
        <taxon>Anoplura</taxon>
        <taxon>Polyplacidae</taxon>
        <taxon>Polyplax</taxon>
    </lineage>
</organism>
<reference evidence="1 2" key="1">
    <citation type="submission" date="2023-09" db="EMBL/GenBank/DDBJ databases">
        <title>Genomes of two closely related lineages of the louse Polyplax serrata with different host specificities.</title>
        <authorList>
            <person name="Martinu J."/>
            <person name="Tarabai H."/>
            <person name="Stefka J."/>
            <person name="Hypsa V."/>
        </authorList>
    </citation>
    <scope>NUCLEOTIDE SEQUENCE [LARGE SCALE GENOMIC DNA]</scope>
    <source>
        <strain evidence="1">98ZLc_SE</strain>
    </source>
</reference>
<dbReference type="Proteomes" id="UP001359485">
    <property type="component" value="Unassembled WGS sequence"/>
</dbReference>
<evidence type="ECO:0000313" key="1">
    <source>
        <dbReference type="EMBL" id="KAK6620238.1"/>
    </source>
</evidence>
<accession>A0ABR1AIQ7</accession>
<keyword evidence="2" id="KW-1185">Reference proteome</keyword>
<comment type="caution">
    <text evidence="1">The sequence shown here is derived from an EMBL/GenBank/DDBJ whole genome shotgun (WGS) entry which is preliminary data.</text>
</comment>
<proteinExistence type="predicted"/>
<sequence>MCTSQDINHQFGSFVTLRDLFTRDLLVSPPDLDLLFNFHEVEPIPGDLGAFPPARKTEFYSVRFCYVPEKEFELVRITIGPIVILDEEDEEENFFGNVHLPSNDAVGCVLLLVSQTCAA</sequence>